<dbReference type="EMBL" id="PDSK01000039">
    <property type="protein sequence ID" value="PIE35594.1"/>
    <property type="molecule type" value="Genomic_DNA"/>
</dbReference>
<organism evidence="1 2">
    <name type="scientific">candidate division KSB3 bacterium</name>
    <dbReference type="NCBI Taxonomy" id="2044937"/>
    <lineage>
        <taxon>Bacteria</taxon>
        <taxon>candidate division KSB3</taxon>
    </lineage>
</organism>
<evidence type="ECO:0000313" key="2">
    <source>
        <dbReference type="Proteomes" id="UP000230821"/>
    </source>
</evidence>
<evidence type="ECO:0000313" key="1">
    <source>
        <dbReference type="EMBL" id="PIE35594.1"/>
    </source>
</evidence>
<name>A0A2G6KIX0_9BACT</name>
<comment type="caution">
    <text evidence="1">The sequence shown here is derived from an EMBL/GenBank/DDBJ whole genome shotgun (WGS) entry which is preliminary data.</text>
</comment>
<gene>
    <name evidence="1" type="ORF">CSA56_03690</name>
</gene>
<sequence length="78" mass="8879">MLCQGFTDGSGTDGRVRLAFGGLHLSQDGPKMEAAFKVDFHHFITFILPEYLVHNFGRTYTCSRSKRKLRLAKGFELR</sequence>
<dbReference type="AlphaFoldDB" id="A0A2G6KIX0"/>
<protein>
    <submittedName>
        <fullName evidence="1">Uncharacterized protein</fullName>
    </submittedName>
</protein>
<dbReference type="Proteomes" id="UP000230821">
    <property type="component" value="Unassembled WGS sequence"/>
</dbReference>
<accession>A0A2G6KIX0</accession>
<proteinExistence type="predicted"/>
<reference evidence="1 2" key="1">
    <citation type="submission" date="2017-10" db="EMBL/GenBank/DDBJ databases">
        <title>Novel microbial diversity and functional potential in the marine mammal oral microbiome.</title>
        <authorList>
            <person name="Dudek N.K."/>
            <person name="Sun C.L."/>
            <person name="Burstein D."/>
            <person name="Kantor R.S."/>
            <person name="Aliaga Goltsman D.S."/>
            <person name="Bik E.M."/>
            <person name="Thomas B.C."/>
            <person name="Banfield J.F."/>
            <person name="Relman D.A."/>
        </authorList>
    </citation>
    <scope>NUCLEOTIDE SEQUENCE [LARGE SCALE GENOMIC DNA]</scope>
    <source>
        <strain evidence="1">DOLJORAL78_47_16</strain>
    </source>
</reference>